<keyword evidence="3" id="KW-1185">Reference proteome</keyword>
<dbReference type="InterPro" id="IPR058248">
    <property type="entry name" value="Lxx211020-like"/>
</dbReference>
<accession>A0ABX8Z7F3</accession>
<organism evidence="2 3">
    <name type="scientific">Deefgea tanakiae</name>
    <dbReference type="NCBI Taxonomy" id="2865840"/>
    <lineage>
        <taxon>Bacteria</taxon>
        <taxon>Pseudomonadati</taxon>
        <taxon>Pseudomonadota</taxon>
        <taxon>Betaproteobacteria</taxon>
        <taxon>Neisseriales</taxon>
        <taxon>Chitinibacteraceae</taxon>
        <taxon>Deefgea</taxon>
    </lineage>
</organism>
<name>A0ABX8Z7F3_9NEIS</name>
<dbReference type="RefSeq" id="WP_221007048.1">
    <property type="nucleotide sequence ID" value="NZ_CP081150.1"/>
</dbReference>
<feature type="signal peptide" evidence="1">
    <location>
        <begin position="1"/>
        <end position="20"/>
    </location>
</feature>
<evidence type="ECO:0000313" key="2">
    <source>
        <dbReference type="EMBL" id="QZA78519.1"/>
    </source>
</evidence>
<dbReference type="SUPFAM" id="SSF110087">
    <property type="entry name" value="DR1885-like metal-binding protein"/>
    <property type="match status" value="1"/>
</dbReference>
<dbReference type="InterPro" id="IPR007410">
    <property type="entry name" value="LpqE-like"/>
</dbReference>
<dbReference type="Proteomes" id="UP000825679">
    <property type="component" value="Chromosome"/>
</dbReference>
<feature type="chain" id="PRO_5046052366" evidence="1">
    <location>
        <begin position="21"/>
        <end position="157"/>
    </location>
</feature>
<evidence type="ECO:0000256" key="1">
    <source>
        <dbReference type="SAM" id="SignalP"/>
    </source>
</evidence>
<dbReference type="Pfam" id="PF04314">
    <property type="entry name" value="PCuAC"/>
    <property type="match status" value="1"/>
</dbReference>
<proteinExistence type="predicted"/>
<dbReference type="PANTHER" id="PTHR36302">
    <property type="entry name" value="BLR7088 PROTEIN"/>
    <property type="match status" value="1"/>
</dbReference>
<dbReference type="InterPro" id="IPR036182">
    <property type="entry name" value="PCuAC_sf"/>
</dbReference>
<protein>
    <submittedName>
        <fullName evidence="2">Copper chaperone PCu(A)C</fullName>
    </submittedName>
</protein>
<sequence length="157" mass="16761">MLKKFTLGALLCLSTALSFAHDYVVGDMTIDHPWARATPPKAANAGGFMLLNSKSGDQLIAASSDIAEKTEIHEMKMADGVMKMRPLATGLVLAPNQVVKLAPGGYHIMFLGIKQPLKEGDQFPVTLTFAKAGKVTVAIKVQAMTDMAPTTTQHGHN</sequence>
<evidence type="ECO:0000313" key="3">
    <source>
        <dbReference type="Proteomes" id="UP000825679"/>
    </source>
</evidence>
<gene>
    <name evidence="2" type="ORF">K4H28_03630</name>
</gene>
<reference evidence="2 3" key="1">
    <citation type="submission" date="2021-08" db="EMBL/GenBank/DDBJ databases">
        <title>complete genome sequencing of Deefgea sp. D25.</title>
        <authorList>
            <person name="Bae J.-W."/>
            <person name="Gim D.-H."/>
        </authorList>
    </citation>
    <scope>NUCLEOTIDE SEQUENCE [LARGE SCALE GENOMIC DNA]</scope>
    <source>
        <strain evidence="2 3">D25</strain>
    </source>
</reference>
<dbReference type="PANTHER" id="PTHR36302:SF1">
    <property type="entry name" value="COPPER CHAPERONE PCU(A)C"/>
    <property type="match status" value="1"/>
</dbReference>
<keyword evidence="1" id="KW-0732">Signal</keyword>
<dbReference type="EMBL" id="CP081150">
    <property type="protein sequence ID" value="QZA78519.1"/>
    <property type="molecule type" value="Genomic_DNA"/>
</dbReference>
<dbReference type="Gene3D" id="2.60.40.1890">
    <property type="entry name" value="PCu(A)C copper chaperone"/>
    <property type="match status" value="1"/>
</dbReference>